<protein>
    <submittedName>
        <fullName evidence="3">Unannotated protein</fullName>
    </submittedName>
</protein>
<keyword evidence="2" id="KW-0378">Hydrolase</keyword>
<dbReference type="PANTHER" id="PTHR30023:SF0">
    <property type="entry name" value="PENICILLIN-SENSITIVE CARBOXYPEPTIDASE A"/>
    <property type="match status" value="1"/>
</dbReference>
<evidence type="ECO:0000256" key="1">
    <source>
        <dbReference type="ARBA" id="ARBA00006096"/>
    </source>
</evidence>
<dbReference type="NCBIfam" id="TIGR00666">
    <property type="entry name" value="PBP4"/>
    <property type="match status" value="1"/>
</dbReference>
<dbReference type="Gene3D" id="3.40.710.10">
    <property type="entry name" value="DD-peptidase/beta-lactamase superfamily"/>
    <property type="match status" value="2"/>
</dbReference>
<proteinExistence type="inferred from homology"/>
<evidence type="ECO:0000313" key="3">
    <source>
        <dbReference type="EMBL" id="CAB4933280.1"/>
    </source>
</evidence>
<dbReference type="GO" id="GO:0006508">
    <property type="term" value="P:proteolysis"/>
    <property type="evidence" value="ECO:0007669"/>
    <property type="project" value="InterPro"/>
</dbReference>
<name>A0A6J7IR48_9ZZZZ</name>
<accession>A0A6J7IR48</accession>
<dbReference type="AlphaFoldDB" id="A0A6J7IR48"/>
<dbReference type="PRINTS" id="PR00922">
    <property type="entry name" value="DADACBPTASE3"/>
</dbReference>
<dbReference type="Pfam" id="PF02113">
    <property type="entry name" value="Peptidase_S13"/>
    <property type="match status" value="2"/>
</dbReference>
<dbReference type="SUPFAM" id="SSF56601">
    <property type="entry name" value="beta-lactamase/transpeptidase-like"/>
    <property type="match status" value="1"/>
</dbReference>
<gene>
    <name evidence="3" type="ORF">UFOPK3772_00396</name>
</gene>
<organism evidence="3">
    <name type="scientific">freshwater metagenome</name>
    <dbReference type="NCBI Taxonomy" id="449393"/>
    <lineage>
        <taxon>unclassified sequences</taxon>
        <taxon>metagenomes</taxon>
        <taxon>ecological metagenomes</taxon>
    </lineage>
</organism>
<sequence>MKRPVALLALTVALVPSSVALAPAAIAAPPASTEQAEARINARITARIDNPRFGSDVAVAVLDAASGRVIFSRKADRPMLPASNMKIVTAVTTVAAVGPDRTFRTAVFTGPGAGEIVLQGGGDPLLTSSDLRSLASDVASFIDPASPVTVSSDLNLFAPPSRAPGWPRGYIPSVAASVSPLARLGDYSTDPAASALQVFRQRLKALGFTVQAGSEVDVAPDAAPLAAVSRHSAADAVRIMLRESENNVAEVLFRHVAIAKGQPATWEGARTAAASTLAELGIDTAGLAIVDGSGLSRKDRLTALALANVTRLSSTGDPARFAVMYDASAMPISGVSGTLDSKYGRFTTKHSRCARAEVRAKTGTLFDTIGLSGVTTATDGLQKSFSILVNDRPQRFTALATRQAADGLAATVNGCW</sequence>
<dbReference type="GO" id="GO:0000270">
    <property type="term" value="P:peptidoglycan metabolic process"/>
    <property type="evidence" value="ECO:0007669"/>
    <property type="project" value="TreeGrafter"/>
</dbReference>
<dbReference type="PANTHER" id="PTHR30023">
    <property type="entry name" value="D-ALANYL-D-ALANINE CARBOXYPEPTIDASE"/>
    <property type="match status" value="1"/>
</dbReference>
<reference evidence="3" key="1">
    <citation type="submission" date="2020-05" db="EMBL/GenBank/DDBJ databases">
        <authorList>
            <person name="Chiriac C."/>
            <person name="Salcher M."/>
            <person name="Ghai R."/>
            <person name="Kavagutti S V."/>
        </authorList>
    </citation>
    <scope>NUCLEOTIDE SEQUENCE</scope>
</reference>
<dbReference type="InterPro" id="IPR012338">
    <property type="entry name" value="Beta-lactam/transpept-like"/>
</dbReference>
<dbReference type="EMBL" id="CAFBNE010000008">
    <property type="protein sequence ID" value="CAB4933280.1"/>
    <property type="molecule type" value="Genomic_DNA"/>
</dbReference>
<dbReference type="InterPro" id="IPR000667">
    <property type="entry name" value="Peptidase_S13"/>
</dbReference>
<comment type="similarity">
    <text evidence="1">Belongs to the peptidase S13 family.</text>
</comment>
<evidence type="ECO:0000256" key="2">
    <source>
        <dbReference type="ARBA" id="ARBA00022801"/>
    </source>
</evidence>
<dbReference type="GO" id="GO:0004185">
    <property type="term" value="F:serine-type carboxypeptidase activity"/>
    <property type="evidence" value="ECO:0007669"/>
    <property type="project" value="InterPro"/>
</dbReference>